<dbReference type="Pfam" id="PF17994">
    <property type="entry name" value="Glft2_N"/>
    <property type="match status" value="1"/>
</dbReference>
<dbReference type="InterPro" id="IPR045699">
    <property type="entry name" value="GlfT2_C"/>
</dbReference>
<dbReference type="Pfam" id="PF13641">
    <property type="entry name" value="Glyco_tranf_2_3"/>
    <property type="match status" value="1"/>
</dbReference>
<dbReference type="Pfam" id="PF19320">
    <property type="entry name" value="GlfT2_domain3"/>
    <property type="match status" value="1"/>
</dbReference>
<dbReference type="InterPro" id="IPR029044">
    <property type="entry name" value="Nucleotide-diphossugar_trans"/>
</dbReference>
<evidence type="ECO:0000256" key="4">
    <source>
        <dbReference type="ARBA" id="ARBA00022679"/>
    </source>
</evidence>
<evidence type="ECO:0000256" key="1">
    <source>
        <dbReference type="ARBA" id="ARBA00004776"/>
    </source>
</evidence>
<dbReference type="PANTHER" id="PTHR43179:SF12">
    <property type="entry name" value="GALACTOFURANOSYLTRANSFERASE GLFT2"/>
    <property type="match status" value="1"/>
</dbReference>
<dbReference type="AlphaFoldDB" id="R7WNV7"/>
<evidence type="ECO:0000256" key="2">
    <source>
        <dbReference type="ARBA" id="ARBA00006739"/>
    </source>
</evidence>
<dbReference type="PATRIC" id="fig|1273125.3.peg.1623"/>
<gene>
    <name evidence="8" type="ORF">Rrhod_1682</name>
</gene>
<feature type="region of interest" description="Disordered" evidence="5">
    <location>
        <begin position="1"/>
        <end position="24"/>
    </location>
</feature>
<feature type="compositionally biased region" description="Polar residues" evidence="5">
    <location>
        <begin position="15"/>
        <end position="24"/>
    </location>
</feature>
<dbReference type="EMBL" id="APMY01000056">
    <property type="protein sequence ID" value="EOM76955.1"/>
    <property type="molecule type" value="Genomic_DNA"/>
</dbReference>
<dbReference type="SUPFAM" id="SSF53448">
    <property type="entry name" value="Nucleotide-diphospho-sugar transferases"/>
    <property type="match status" value="1"/>
</dbReference>
<comment type="pathway">
    <text evidence="1">Cell wall biogenesis; cell wall polysaccharide biosynthesis.</text>
</comment>
<dbReference type="Proteomes" id="UP000013525">
    <property type="component" value="Unassembled WGS sequence"/>
</dbReference>
<sequence length="645" mass="71665">MPYESVERLREQMQEQHPTVTENGELSGLTGLQVGSTDRPSGLTVQRTLFAAPSPLVSDDMYASVKGSAARSRAGIQLGPRGSVETNTYFGRFPASYWQRWTTVTEVAFVAEVEGRGDVEIVATDYEGRRRTVATARVDATSGTTQLVRIPARIDRFVDGGALFARLRAGGAGLTVHHAEWTVPFEGRLRPASVVICTFNRADDCVATLTAMADDPIALLDVDTVYVVDQGTDRVDSRAGFQHVRELLGSKLVYLNQPNLGGAGGFTRGLFEVHDVRGQDHANVIFMDDDVLCEPEAVVRMNTFANLTTEPAIVGAQMLYLLHPDRVHVGAEAADLQRLEAGLPVKDALANRNAIKNKQDFRVDAAYNGWWSCLIPSEIVASVGYPLPVFFQWDDIEFGYRSRAQGFATVTLPGAAVWHADFAWKDWDEWHRYFNLRNAMITAALHIDVDSKALAAQLRTDLFRYLVSMQYGMAFTLIKAIEDFLRGPEFLKDGGVEAAAAIRRDRSDYGETIRHPANDVPGLRPADMTIHPAASTPKQSLMWAILAKRALGQWRGRVIGHPVAVPAEDAHWWHVSLFSHVVVTDSSQEGVRVRRRDKALARTLLVRGLRALRRLRREMPDVAGTYRDAMPELTSRENWARLYGR</sequence>
<comment type="caution">
    <text evidence="8">The sequence shown here is derived from an EMBL/GenBank/DDBJ whole genome shotgun (WGS) entry which is preliminary data.</text>
</comment>
<reference evidence="8 9" key="1">
    <citation type="journal article" date="2013" name="Genome Announc.">
        <title>Draft Genome Sequence of Rhodococcus rhodnii Strain LMG5362, a Symbiont of Rhodnius prolixus (Hemiptera, Reduviidae, Triatominae), the Principle Vector of Trypanosoma cruzi.</title>
        <authorList>
            <person name="Pachebat J.A."/>
            <person name="van Keulen G."/>
            <person name="Whitten M.M."/>
            <person name="Girdwood S."/>
            <person name="Del Sol R."/>
            <person name="Dyson P.J."/>
            <person name="Facey P.D."/>
        </authorList>
    </citation>
    <scope>NUCLEOTIDE SEQUENCE [LARGE SCALE GENOMIC DNA]</scope>
    <source>
        <strain evidence="8 9">LMG 5362</strain>
    </source>
</reference>
<feature type="domain" description="Galactofuranosyltransferase GlfT2 N-terminal" evidence="6">
    <location>
        <begin position="68"/>
        <end position="184"/>
    </location>
</feature>
<feature type="domain" description="Galactofuranosyltransferase-2 C-terminal" evidence="7">
    <location>
        <begin position="461"/>
        <end position="643"/>
    </location>
</feature>
<evidence type="ECO:0000259" key="7">
    <source>
        <dbReference type="Pfam" id="PF19320"/>
    </source>
</evidence>
<evidence type="ECO:0000313" key="8">
    <source>
        <dbReference type="EMBL" id="EOM76955.1"/>
    </source>
</evidence>
<name>R7WNV7_9NOCA</name>
<dbReference type="Gene3D" id="3.90.550.60">
    <property type="match status" value="1"/>
</dbReference>
<dbReference type="InterPro" id="IPR040492">
    <property type="entry name" value="GlfT2_N"/>
</dbReference>
<organism evidence="8 9">
    <name type="scientific">Rhodococcus rhodnii LMG 5362</name>
    <dbReference type="NCBI Taxonomy" id="1273125"/>
    <lineage>
        <taxon>Bacteria</taxon>
        <taxon>Bacillati</taxon>
        <taxon>Actinomycetota</taxon>
        <taxon>Actinomycetes</taxon>
        <taxon>Mycobacteriales</taxon>
        <taxon>Nocardiaceae</taxon>
        <taxon>Rhodococcus</taxon>
    </lineage>
</organism>
<keyword evidence="9" id="KW-1185">Reference proteome</keyword>
<proteinExistence type="inferred from homology"/>
<evidence type="ECO:0000256" key="5">
    <source>
        <dbReference type="SAM" id="MobiDB-lite"/>
    </source>
</evidence>
<keyword evidence="3" id="KW-0328">Glycosyltransferase</keyword>
<comment type="similarity">
    <text evidence="2">Belongs to the glycosyltransferase 2 family.</text>
</comment>
<keyword evidence="4 8" id="KW-0808">Transferase</keyword>
<protein>
    <submittedName>
        <fullName evidence="8">Glycosyltransferase</fullName>
    </submittedName>
</protein>
<evidence type="ECO:0000256" key="3">
    <source>
        <dbReference type="ARBA" id="ARBA00022676"/>
    </source>
</evidence>
<feature type="compositionally biased region" description="Basic and acidic residues" evidence="5">
    <location>
        <begin position="1"/>
        <end position="14"/>
    </location>
</feature>
<accession>R7WNV7</accession>
<dbReference type="eggNOG" id="COG1216">
    <property type="taxonomic scope" value="Bacteria"/>
</dbReference>
<evidence type="ECO:0000259" key="6">
    <source>
        <dbReference type="Pfam" id="PF17994"/>
    </source>
</evidence>
<dbReference type="PANTHER" id="PTHR43179">
    <property type="entry name" value="RHAMNOSYLTRANSFERASE WBBL"/>
    <property type="match status" value="1"/>
</dbReference>
<evidence type="ECO:0000313" key="9">
    <source>
        <dbReference type="Proteomes" id="UP000013525"/>
    </source>
</evidence>
<dbReference type="GO" id="GO:0016757">
    <property type="term" value="F:glycosyltransferase activity"/>
    <property type="evidence" value="ECO:0007669"/>
    <property type="project" value="UniProtKB-KW"/>
</dbReference>